<evidence type="ECO:0000313" key="2">
    <source>
        <dbReference type="EMBL" id="MBF6353305.1"/>
    </source>
</evidence>
<keyword evidence="3" id="KW-1185">Reference proteome</keyword>
<feature type="signal peptide" evidence="1">
    <location>
        <begin position="1"/>
        <end position="31"/>
    </location>
</feature>
<keyword evidence="1" id="KW-0732">Signal</keyword>
<evidence type="ECO:0008006" key="4">
    <source>
        <dbReference type="Google" id="ProtNLM"/>
    </source>
</evidence>
<sequence>MTRLPESRAARRTAAATATFAVLFTSAVGVAAARPVGPFDVGGAIEVEFDQAGGQGVLGDPVGPELDAAAGGRYQAFANNAAIYWRGDVGAHQVGGPVRDKWNTLGAEGGSLGYPVTRTLDTPGNTGEFTHFQNGSVYWSVGTAAHTVSGKIRDKWGELGWESSPLGFPVTDEATGPNNGRYNQFNGGAIYYTQRTGAHPVWGVIRDKWIAAGAEGGRYGYPTSDEYDYEDGKAQDFQGGRITWTP</sequence>
<dbReference type="RefSeq" id="WP_195000233.1">
    <property type="nucleotide sequence ID" value="NZ_JADLQN010000001.1"/>
</dbReference>
<reference evidence="2 3" key="1">
    <citation type="submission" date="2020-10" db="EMBL/GenBank/DDBJ databases">
        <title>Identification of Nocardia species via Next-generation sequencing and recognition of intraspecies genetic diversity.</title>
        <authorList>
            <person name="Li P."/>
            <person name="Li P."/>
            <person name="Lu B."/>
        </authorList>
    </citation>
    <scope>NUCLEOTIDE SEQUENCE [LARGE SCALE GENOMIC DNA]</scope>
    <source>
        <strain evidence="2 3">BJ06-0143</strain>
    </source>
</reference>
<organism evidence="2 3">
    <name type="scientific">Nocardia higoensis</name>
    <dbReference type="NCBI Taxonomy" id="228599"/>
    <lineage>
        <taxon>Bacteria</taxon>
        <taxon>Bacillati</taxon>
        <taxon>Actinomycetota</taxon>
        <taxon>Actinomycetes</taxon>
        <taxon>Mycobacteriales</taxon>
        <taxon>Nocardiaceae</taxon>
        <taxon>Nocardia</taxon>
    </lineage>
</organism>
<proteinExistence type="predicted"/>
<dbReference type="EMBL" id="JADLQN010000001">
    <property type="protein sequence ID" value="MBF6353305.1"/>
    <property type="molecule type" value="Genomic_DNA"/>
</dbReference>
<gene>
    <name evidence="2" type="ORF">IU449_01870</name>
</gene>
<comment type="caution">
    <text evidence="2">The sequence shown here is derived from an EMBL/GenBank/DDBJ whole genome shotgun (WGS) entry which is preliminary data.</text>
</comment>
<feature type="chain" id="PRO_5047210455" description="LGFP repeat-containing protein" evidence="1">
    <location>
        <begin position="32"/>
        <end position="246"/>
    </location>
</feature>
<accession>A0ABS0D494</accession>
<dbReference type="Proteomes" id="UP000707731">
    <property type="component" value="Unassembled WGS sequence"/>
</dbReference>
<name>A0ABS0D494_9NOCA</name>
<evidence type="ECO:0000313" key="3">
    <source>
        <dbReference type="Proteomes" id="UP000707731"/>
    </source>
</evidence>
<evidence type="ECO:0000256" key="1">
    <source>
        <dbReference type="SAM" id="SignalP"/>
    </source>
</evidence>
<dbReference type="InterPro" id="IPR013207">
    <property type="entry name" value="LGFP"/>
</dbReference>
<dbReference type="Pfam" id="PF08310">
    <property type="entry name" value="LGFP"/>
    <property type="match status" value="4"/>
</dbReference>
<protein>
    <recommendedName>
        <fullName evidence="4">LGFP repeat-containing protein</fullName>
    </recommendedName>
</protein>